<dbReference type="SMART" id="SM00488">
    <property type="entry name" value="DEXDc2"/>
    <property type="match status" value="1"/>
</dbReference>
<dbReference type="GO" id="GO:0046872">
    <property type="term" value="F:metal ion binding"/>
    <property type="evidence" value="ECO:0007669"/>
    <property type="project" value="UniProtKB-KW"/>
</dbReference>
<accession>A0AAD9MIL7</accession>
<dbReference type="InterPro" id="IPR014013">
    <property type="entry name" value="Helic_SF1/SF2_ATP-bd_DinG/Rad3"/>
</dbReference>
<keyword evidence="7" id="KW-0067">ATP-binding</keyword>
<dbReference type="InterPro" id="IPR006555">
    <property type="entry name" value="ATP-dep_Helicase_C"/>
</dbReference>
<dbReference type="GO" id="GO:0016818">
    <property type="term" value="F:hydrolase activity, acting on acid anhydrides, in phosphorus-containing anhydrides"/>
    <property type="evidence" value="ECO:0007669"/>
    <property type="project" value="InterPro"/>
</dbReference>
<evidence type="ECO:0000256" key="7">
    <source>
        <dbReference type="ARBA" id="ARBA00022840"/>
    </source>
</evidence>
<evidence type="ECO:0000256" key="2">
    <source>
        <dbReference type="ARBA" id="ARBA00008435"/>
    </source>
</evidence>
<dbReference type="AlphaFoldDB" id="A0AAD9MIL7"/>
<comment type="cofactor">
    <cofactor evidence="1">
        <name>[4Fe-4S] cluster</name>
        <dbReference type="ChEBI" id="CHEBI:49883"/>
    </cofactor>
</comment>
<evidence type="ECO:0000313" key="13">
    <source>
        <dbReference type="Proteomes" id="UP001255856"/>
    </source>
</evidence>
<evidence type="ECO:0000256" key="3">
    <source>
        <dbReference type="ARBA" id="ARBA00022723"/>
    </source>
</evidence>
<reference evidence="12" key="1">
    <citation type="submission" date="2021-01" db="EMBL/GenBank/DDBJ databases">
        <authorList>
            <person name="Eckstrom K.M.E."/>
        </authorList>
    </citation>
    <scope>NUCLEOTIDE SEQUENCE</scope>
    <source>
        <strain evidence="12">UVCC 0001</strain>
    </source>
</reference>
<keyword evidence="9" id="KW-0411">Iron-sulfur</keyword>
<evidence type="ECO:0000256" key="1">
    <source>
        <dbReference type="ARBA" id="ARBA00001966"/>
    </source>
</evidence>
<evidence type="ECO:0000313" key="12">
    <source>
        <dbReference type="EMBL" id="KAK2080369.1"/>
    </source>
</evidence>
<dbReference type="Proteomes" id="UP001255856">
    <property type="component" value="Unassembled WGS sequence"/>
</dbReference>
<dbReference type="Gene3D" id="3.40.50.300">
    <property type="entry name" value="P-loop containing nucleotide triphosphate hydrolases"/>
    <property type="match status" value="2"/>
</dbReference>
<keyword evidence="6" id="KW-0347">Helicase</keyword>
<dbReference type="EMBL" id="JASFZW010000001">
    <property type="protein sequence ID" value="KAK2080369.1"/>
    <property type="molecule type" value="Genomic_DNA"/>
</dbReference>
<evidence type="ECO:0000256" key="5">
    <source>
        <dbReference type="ARBA" id="ARBA00022801"/>
    </source>
</evidence>
<comment type="similarity">
    <text evidence="2">Belongs to the DEAD box helicase family. DEAH subfamily. DDX11/CHL1 sub-subfamily.</text>
</comment>
<organism evidence="12 13">
    <name type="scientific">Prototheca wickerhamii</name>
    <dbReference type="NCBI Taxonomy" id="3111"/>
    <lineage>
        <taxon>Eukaryota</taxon>
        <taxon>Viridiplantae</taxon>
        <taxon>Chlorophyta</taxon>
        <taxon>core chlorophytes</taxon>
        <taxon>Trebouxiophyceae</taxon>
        <taxon>Chlorellales</taxon>
        <taxon>Chlorellaceae</taxon>
        <taxon>Prototheca</taxon>
    </lineage>
</organism>
<keyword evidence="13" id="KW-1185">Reference proteome</keyword>
<dbReference type="GO" id="GO:0034085">
    <property type="term" value="P:establishment of sister chromatid cohesion"/>
    <property type="evidence" value="ECO:0007669"/>
    <property type="project" value="TreeGrafter"/>
</dbReference>
<evidence type="ECO:0000256" key="8">
    <source>
        <dbReference type="ARBA" id="ARBA00023004"/>
    </source>
</evidence>
<keyword evidence="8" id="KW-0408">Iron</keyword>
<sequence length="708" mass="74954">MRALYRSLSSGGVGLFESPTAKRGGGVSGDSDSDAELLLAEPGPALVDALGSDSDGDDTLQPGIDLNVKKTQVIFCSRTHSQLSQVVGELVRTRFADSLSLVPLGSRAALCINDEVRRSADAALINERCMELQKPSGGGKRDADGRVTRRRAAKCPALARAGRAAAALRDAILARPLDIEDLASLGQRRGVCPYYASRDAVPAADIVLGPYSSLLLEVMMIEICMSLDAVNSAHSAHVSKEQAAAAARQLVQYLARYRGRLGPGSCLALQQLLLFARALDVAMTAGVGKPPQVLTLNQFTFDAGLEGVNVYHLLRTCADTKLVFKVAGLAKTLASRESEQGDALATRAAAAPSDASMAPLNALLSLLRGLRDADEDGRVIVEAESAKYCLLNPGKHFAKAWLSSGGGGVAVLSQARCVILASGTLSPLGPVLSLFPDVPDTEIHRFSCGHVVGRDRLLALALAQAPTGADLDFRFSKRDAVDVVRGLGQLLCNVVSIVPGGTVVFFPSYQYLHQVVDRPMPLPCGPLRRCRRQTRPRPPAGGRRRGPRALLLAVVGGRLAEGINFGDELGRCVVMVGLPYPSPSDPELVERLRFLDRAAGQGASRDHYNDLCMRAVNQSIGRAIRHTRDYAAVLLLDTRYVQGLRGGAASHAVAKLPGWIKPSVEVVGDGKFGPAFARLVSFFKDTGQASATKGSAEPQTDGLAAVKG</sequence>
<dbReference type="SMART" id="SM00491">
    <property type="entry name" value="HELICc2"/>
    <property type="match status" value="1"/>
</dbReference>
<evidence type="ECO:0000256" key="9">
    <source>
        <dbReference type="ARBA" id="ARBA00023014"/>
    </source>
</evidence>
<proteinExistence type="inferred from homology"/>
<evidence type="ECO:0000256" key="10">
    <source>
        <dbReference type="ARBA" id="ARBA00023235"/>
    </source>
</evidence>
<dbReference type="PROSITE" id="PS51193">
    <property type="entry name" value="HELICASE_ATP_BIND_2"/>
    <property type="match status" value="1"/>
</dbReference>
<evidence type="ECO:0000256" key="6">
    <source>
        <dbReference type="ARBA" id="ARBA00022806"/>
    </source>
</evidence>
<dbReference type="InterPro" id="IPR045028">
    <property type="entry name" value="DinG/Rad3-like"/>
</dbReference>
<dbReference type="InterPro" id="IPR027417">
    <property type="entry name" value="P-loop_NTPase"/>
</dbReference>
<dbReference type="InterPro" id="IPR006554">
    <property type="entry name" value="Helicase-like_DEXD_c2"/>
</dbReference>
<feature type="domain" description="Helicase ATP-binding" evidence="11">
    <location>
        <begin position="1"/>
        <end position="286"/>
    </location>
</feature>
<dbReference type="GO" id="GO:0005524">
    <property type="term" value="F:ATP binding"/>
    <property type="evidence" value="ECO:0007669"/>
    <property type="project" value="UniProtKB-KW"/>
</dbReference>
<keyword evidence="5" id="KW-0378">Hydrolase</keyword>
<dbReference type="GO" id="GO:0003678">
    <property type="term" value="F:DNA helicase activity"/>
    <property type="evidence" value="ECO:0007669"/>
    <property type="project" value="InterPro"/>
</dbReference>
<gene>
    <name evidence="12" type="ORF">QBZ16_000222</name>
</gene>
<dbReference type="GO" id="GO:0006139">
    <property type="term" value="P:nucleobase-containing compound metabolic process"/>
    <property type="evidence" value="ECO:0007669"/>
    <property type="project" value="InterPro"/>
</dbReference>
<dbReference type="GO" id="GO:0051536">
    <property type="term" value="F:iron-sulfur cluster binding"/>
    <property type="evidence" value="ECO:0007669"/>
    <property type="project" value="UniProtKB-KW"/>
</dbReference>
<dbReference type="GO" id="GO:0003677">
    <property type="term" value="F:DNA binding"/>
    <property type="evidence" value="ECO:0007669"/>
    <property type="project" value="InterPro"/>
</dbReference>
<keyword evidence="3" id="KW-0479">Metal-binding</keyword>
<evidence type="ECO:0000256" key="4">
    <source>
        <dbReference type="ARBA" id="ARBA00022741"/>
    </source>
</evidence>
<dbReference type="GO" id="GO:0005634">
    <property type="term" value="C:nucleus"/>
    <property type="evidence" value="ECO:0007669"/>
    <property type="project" value="TreeGrafter"/>
</dbReference>
<evidence type="ECO:0000259" key="11">
    <source>
        <dbReference type="PROSITE" id="PS51193"/>
    </source>
</evidence>
<keyword evidence="10" id="KW-0413">Isomerase</keyword>
<dbReference type="Pfam" id="PF13307">
    <property type="entry name" value="Helicase_C_2"/>
    <property type="match status" value="1"/>
</dbReference>
<dbReference type="Pfam" id="PF06733">
    <property type="entry name" value="DEAD_2"/>
    <property type="match status" value="1"/>
</dbReference>
<protein>
    <recommendedName>
        <fullName evidence="11">Helicase ATP-binding domain-containing protein</fullName>
    </recommendedName>
</protein>
<dbReference type="InterPro" id="IPR010614">
    <property type="entry name" value="RAD3-like_helicase_DEAD"/>
</dbReference>
<dbReference type="PANTHER" id="PTHR11472">
    <property type="entry name" value="DNA REPAIR DEAD HELICASE RAD3/XP-D SUBFAMILY MEMBER"/>
    <property type="match status" value="1"/>
</dbReference>
<dbReference type="PANTHER" id="PTHR11472:SF41">
    <property type="entry name" value="ATP-DEPENDENT DNA HELICASE DDX11-RELATED"/>
    <property type="match status" value="1"/>
</dbReference>
<comment type="caution">
    <text evidence="12">The sequence shown here is derived from an EMBL/GenBank/DDBJ whole genome shotgun (WGS) entry which is preliminary data.</text>
</comment>
<keyword evidence="4" id="KW-0547">Nucleotide-binding</keyword>
<dbReference type="CDD" id="cd18788">
    <property type="entry name" value="SF2_C_XPD"/>
    <property type="match status" value="1"/>
</dbReference>
<name>A0AAD9MIL7_PROWI</name>